<dbReference type="RefSeq" id="WP_146306546.1">
    <property type="nucleotide sequence ID" value="NZ_VOHS01000020.1"/>
</dbReference>
<evidence type="ECO:0000313" key="2">
    <source>
        <dbReference type="EMBL" id="TWV98933.1"/>
    </source>
</evidence>
<sequence>MINNDPKDKEVKKKNEDAGIQPDPETLGPEPQEHMEGPISSIIKKLEEAGDDNFGEDEESVKKKEEKNSNNKNNGSG</sequence>
<dbReference type="EMBL" id="VOHS01000020">
    <property type="protein sequence ID" value="TWV98933.1"/>
    <property type="molecule type" value="Genomic_DNA"/>
</dbReference>
<evidence type="ECO:0000256" key="1">
    <source>
        <dbReference type="SAM" id="MobiDB-lite"/>
    </source>
</evidence>
<feature type="compositionally biased region" description="Acidic residues" evidence="1">
    <location>
        <begin position="49"/>
        <end position="59"/>
    </location>
</feature>
<dbReference type="Proteomes" id="UP000318815">
    <property type="component" value="Unassembled WGS sequence"/>
</dbReference>
<keyword evidence="3" id="KW-1185">Reference proteome</keyword>
<protein>
    <submittedName>
        <fullName evidence="2">Uncharacterized protein</fullName>
    </submittedName>
</protein>
<organism evidence="2 3">
    <name type="scientific">Chitinophaga pinensis</name>
    <dbReference type="NCBI Taxonomy" id="79329"/>
    <lineage>
        <taxon>Bacteria</taxon>
        <taxon>Pseudomonadati</taxon>
        <taxon>Bacteroidota</taxon>
        <taxon>Chitinophagia</taxon>
        <taxon>Chitinophagales</taxon>
        <taxon>Chitinophagaceae</taxon>
        <taxon>Chitinophaga</taxon>
    </lineage>
</organism>
<proteinExistence type="predicted"/>
<evidence type="ECO:0000313" key="3">
    <source>
        <dbReference type="Proteomes" id="UP000318815"/>
    </source>
</evidence>
<name>A0A5C6LQN1_9BACT</name>
<feature type="region of interest" description="Disordered" evidence="1">
    <location>
        <begin position="1"/>
        <end position="77"/>
    </location>
</feature>
<dbReference type="OrthoDB" id="678433at2"/>
<feature type="compositionally biased region" description="Basic and acidic residues" evidence="1">
    <location>
        <begin position="1"/>
        <end position="17"/>
    </location>
</feature>
<reference evidence="2 3" key="1">
    <citation type="submission" date="2019-08" db="EMBL/GenBank/DDBJ databases">
        <title>Whole genome sequencing of chitin degrading bacteria Chitinophaga pinensis YS16.</title>
        <authorList>
            <person name="Singh R.P."/>
            <person name="Manchanda G."/>
            <person name="Maurya I.K."/>
            <person name="Joshi N.K."/>
            <person name="Srivastava A.K."/>
        </authorList>
    </citation>
    <scope>NUCLEOTIDE SEQUENCE [LARGE SCALE GENOMIC DNA]</scope>
    <source>
        <strain evidence="2 3">YS-16</strain>
    </source>
</reference>
<accession>A0A5C6LQN1</accession>
<dbReference type="AlphaFoldDB" id="A0A5C6LQN1"/>
<gene>
    <name evidence="2" type="ORF">FEF09_18800</name>
</gene>
<comment type="caution">
    <text evidence="2">The sequence shown here is derived from an EMBL/GenBank/DDBJ whole genome shotgun (WGS) entry which is preliminary data.</text>
</comment>
<feature type="compositionally biased region" description="Basic and acidic residues" evidence="1">
    <location>
        <begin position="60"/>
        <end position="69"/>
    </location>
</feature>